<proteinExistence type="predicted"/>
<organism evidence="3 4">
    <name type="scientific">Cichlidogyrus casuarinus</name>
    <dbReference type="NCBI Taxonomy" id="1844966"/>
    <lineage>
        <taxon>Eukaryota</taxon>
        <taxon>Metazoa</taxon>
        <taxon>Spiralia</taxon>
        <taxon>Lophotrochozoa</taxon>
        <taxon>Platyhelminthes</taxon>
        <taxon>Monogenea</taxon>
        <taxon>Monopisthocotylea</taxon>
        <taxon>Dactylogyridea</taxon>
        <taxon>Ancyrocephalidae</taxon>
        <taxon>Cichlidogyrus</taxon>
    </lineage>
</organism>
<evidence type="ECO:0000259" key="2">
    <source>
        <dbReference type="Pfam" id="PF23304"/>
    </source>
</evidence>
<feature type="domain" description="Bardet-Biedl syndrome 1 N-terminal" evidence="1">
    <location>
        <begin position="9"/>
        <end position="266"/>
    </location>
</feature>
<reference evidence="3 4" key="1">
    <citation type="submission" date="2024-11" db="EMBL/GenBank/DDBJ databases">
        <title>Adaptive evolution of stress response genes in parasites aligns with host niche diversity.</title>
        <authorList>
            <person name="Hahn C."/>
            <person name="Resl P."/>
        </authorList>
    </citation>
    <scope>NUCLEOTIDE SEQUENCE [LARGE SCALE GENOMIC DNA]</scope>
    <source>
        <strain evidence="3">EGGRZ-B1_66</strain>
        <tissue evidence="3">Body</tissue>
    </source>
</reference>
<dbReference type="Pfam" id="PF14779">
    <property type="entry name" value="BBS1"/>
    <property type="match status" value="1"/>
</dbReference>
<dbReference type="Proteomes" id="UP001626550">
    <property type="component" value="Unassembled WGS sequence"/>
</dbReference>
<dbReference type="PANTHER" id="PTHR20870:SF0">
    <property type="entry name" value="BARDET-BIEDL SYNDROME 1 PROTEIN"/>
    <property type="match status" value="1"/>
</dbReference>
<evidence type="ECO:0000259" key="1">
    <source>
        <dbReference type="Pfam" id="PF14779"/>
    </source>
</evidence>
<dbReference type="SUPFAM" id="SSF50978">
    <property type="entry name" value="WD40 repeat-like"/>
    <property type="match status" value="1"/>
</dbReference>
<evidence type="ECO:0000313" key="3">
    <source>
        <dbReference type="EMBL" id="KAL3311907.1"/>
    </source>
</evidence>
<accession>A0ABD2PYL3</accession>
<feature type="domain" description="Bardet-Biedl syndrome 1 protein GAE" evidence="2">
    <location>
        <begin position="491"/>
        <end position="598"/>
    </location>
</feature>
<dbReference type="InterPro" id="IPR028784">
    <property type="entry name" value="BBS1"/>
</dbReference>
<comment type="caution">
    <text evidence="3">The sequence shown here is derived from an EMBL/GenBank/DDBJ whole genome shotgun (WGS) entry which is preliminary data.</text>
</comment>
<protein>
    <submittedName>
        <fullName evidence="3">Bardet-Biedl syndrome 1 protein</fullName>
    </submittedName>
</protein>
<dbReference type="InterPro" id="IPR036322">
    <property type="entry name" value="WD40_repeat_dom_sf"/>
</dbReference>
<gene>
    <name evidence="3" type="primary">BBS1</name>
    <name evidence="3" type="ORF">Ciccas_009505</name>
</gene>
<dbReference type="InterPro" id="IPR032728">
    <property type="entry name" value="BBS1_N"/>
</dbReference>
<dbReference type="EMBL" id="JBJKFK010001960">
    <property type="protein sequence ID" value="KAL3311907.1"/>
    <property type="molecule type" value="Genomic_DNA"/>
</dbReference>
<sequence length="632" mass="71141">MVLSSVTNWLSARVAIPKKIKSILPCVCTVQGRNDAFMNLVMCDFSDFLDTPNQTNSQLIFFEETGLFNLLELGTIPCGVVPLRISSDQQTRQALAVAQGSKVVIYDNLQPYCKLPLSLLALNSEERVLWEEFKEDKLNTEQLFAGLYELKQSGIILSPQSLRILSLSGDAITNALLECKDHEPIRTNSVTCLAVLNKNGTDSSSLQCLVIGAEDGTISVIDPVGFKTVKMFFLCDPTHEIHCDGVYEKDYRLFVLSRLGKVYILRPDTEIADHISTVDKFITHLILLPHCFIAMDSDQYVRGFDFKRIEIFKNQPPRMGTRILSMSPIILERHNFAGYAISMDDDSLSLYDSKGLFIHFIKPISDPKKLDPIYMLKFGHFGREAEVLLAFAESGEINALIPKRNLSLTPSAPSLLQEGVLNTTFELPKKTKEFTDNVRREREQYKEIYEATMQEFHKLKLRVSEEYLHVLNKKPNEAAGLNFEGDSSFSINALLYGYGPEFLIKATVNTLTKDKPNFDEFYILVAHHDPDQLTVRNPIQSVPICFLSEPKYTCYIRVKSLEEEALEVNQKIRLLLMRSGSDQVYSVLVAAAVDLPATGATTPNEMMRLGTTLQLRPKTTAIGTAAGERFNF</sequence>
<name>A0ABD2PYL3_9PLAT</name>
<dbReference type="AlphaFoldDB" id="A0ABD2PYL3"/>
<keyword evidence="4" id="KW-1185">Reference proteome</keyword>
<evidence type="ECO:0000313" key="4">
    <source>
        <dbReference type="Proteomes" id="UP001626550"/>
    </source>
</evidence>
<dbReference type="InterPro" id="IPR056419">
    <property type="entry name" value="GAE_BBS1"/>
</dbReference>
<dbReference type="PANTHER" id="PTHR20870">
    <property type="entry name" value="BARDET-BIEDL SYNDROME 1 PROTEIN"/>
    <property type="match status" value="1"/>
</dbReference>
<dbReference type="Pfam" id="PF23304">
    <property type="entry name" value="GAE_BBS1"/>
    <property type="match status" value="1"/>
</dbReference>